<name>A0ABS1YCG1_9ACTN</name>
<keyword evidence="2" id="KW-1185">Reference proteome</keyword>
<dbReference type="Proteomes" id="UP000622245">
    <property type="component" value="Unassembled WGS sequence"/>
</dbReference>
<protein>
    <submittedName>
        <fullName evidence="1">Uncharacterized protein</fullName>
    </submittedName>
</protein>
<evidence type="ECO:0000313" key="1">
    <source>
        <dbReference type="EMBL" id="MBM0275089.1"/>
    </source>
</evidence>
<reference evidence="1 2" key="1">
    <citation type="submission" date="2021-01" db="EMBL/GenBank/DDBJ databases">
        <title>Draft genome sequence of Micromonospora sp. strain STR1s_6.</title>
        <authorList>
            <person name="Karlyshev A."/>
            <person name="Jawad R."/>
        </authorList>
    </citation>
    <scope>NUCLEOTIDE SEQUENCE [LARGE SCALE GENOMIC DNA]</scope>
    <source>
        <strain evidence="1 2">STR1S-6</strain>
    </source>
</reference>
<dbReference type="RefSeq" id="WP_203147495.1">
    <property type="nucleotide sequence ID" value="NZ_JAEVHL010000017.1"/>
</dbReference>
<organism evidence="1 2">
    <name type="scientific">Micromonospora tarensis</name>
    <dbReference type="NCBI Taxonomy" id="2806100"/>
    <lineage>
        <taxon>Bacteria</taxon>
        <taxon>Bacillati</taxon>
        <taxon>Actinomycetota</taxon>
        <taxon>Actinomycetes</taxon>
        <taxon>Micromonosporales</taxon>
        <taxon>Micromonosporaceae</taxon>
        <taxon>Micromonospora</taxon>
    </lineage>
</organism>
<accession>A0ABS1YCG1</accession>
<dbReference type="EMBL" id="JAEVHL010000017">
    <property type="protein sequence ID" value="MBM0275089.1"/>
    <property type="molecule type" value="Genomic_DNA"/>
</dbReference>
<comment type="caution">
    <text evidence="1">The sequence shown here is derived from an EMBL/GenBank/DDBJ whole genome shotgun (WGS) entry which is preliminary data.</text>
</comment>
<evidence type="ECO:0000313" key="2">
    <source>
        <dbReference type="Proteomes" id="UP000622245"/>
    </source>
</evidence>
<gene>
    <name evidence="1" type="ORF">JM949_06280</name>
</gene>
<sequence>MQPLTASPRDGLTADLVTALVRDAPAVTVGHGAELVDQTLAVLADISEDVRGGSVSRAAYAELHGSAQLSISRDLDWGRAIVRPYMTLSDGQLTARFNLGAYYTAKPKRNLRETPPRFDVAGFDILLALNDPVGQTYAVDAGVGYLTAVEDILIQRGFVQYLIDRSSAALVLPAAKVWPFDPRTTWLQVVNDLLSAIGYAGIWSDWDGRPRCQPYQPPQQRPAEWTYEADGIRSMIAPEREIEQDFFRTPNRWVFYQSNNVEAAPVEGNGMYTYVNQADGPTSVEGRGRVITQPVGLDAADHASLVRQAQERIDTDIRVPTTYTTPTALNPLHWHFDRLLVLDPTAGPPMEVLGTQWTLPLMGRRMTQEWTIL</sequence>
<proteinExistence type="predicted"/>